<reference evidence="2" key="1">
    <citation type="journal article" date="2022" name="Mol. Ecol. Resour.">
        <title>The genomes of chicory, endive, great burdock and yacon provide insights into Asteraceae palaeo-polyploidization history and plant inulin production.</title>
        <authorList>
            <person name="Fan W."/>
            <person name="Wang S."/>
            <person name="Wang H."/>
            <person name="Wang A."/>
            <person name="Jiang F."/>
            <person name="Liu H."/>
            <person name="Zhao H."/>
            <person name="Xu D."/>
            <person name="Zhang Y."/>
        </authorList>
    </citation>
    <scope>NUCLEOTIDE SEQUENCE [LARGE SCALE GENOMIC DNA]</scope>
    <source>
        <strain evidence="2">cv. Yunnan</strain>
    </source>
</reference>
<reference evidence="1 2" key="2">
    <citation type="journal article" date="2022" name="Mol. Ecol. Resour.">
        <title>The genomes of chicory, endive, great burdock and yacon provide insights into Asteraceae paleo-polyploidization history and plant inulin production.</title>
        <authorList>
            <person name="Fan W."/>
            <person name="Wang S."/>
            <person name="Wang H."/>
            <person name="Wang A."/>
            <person name="Jiang F."/>
            <person name="Liu H."/>
            <person name="Zhao H."/>
            <person name="Xu D."/>
            <person name="Zhang Y."/>
        </authorList>
    </citation>
    <scope>NUCLEOTIDE SEQUENCE [LARGE SCALE GENOMIC DNA]</scope>
    <source>
        <strain evidence="2">cv. Yunnan</strain>
        <tissue evidence="1">Leaves</tissue>
    </source>
</reference>
<accession>A0ACB9KB17</accession>
<sequence length="695" mass="81329">MAGLKKSQHLKLELKEIRAATNNFQTCIGNGGFGMVYKGELTMNGIGRSDVISNWCGTFGYCEPEYLKTGIMNKKSDVYSFGMVLFEVMCGKLCLSQDNDGFTLTAVSAKEYHEKKRLNEIIDPRIREQISPSSLNSFSTLAYKCLHEDREQRPHMDVVTKELEETLKIQVEYESWKKEEEYWKIKLPYDSEEIIERLNPPLRQYSTRKDLFMLLHKGFFFDNGEREKKIQRARCDNLSCWTRKEKRQPEPKQSNEKFFSLDDDGKKCEIISAKGFVKQKKSVSPQKTPHSPHHLLGDESVREEAEAVQKRKAMERGDLLNKRGKGYESPMMRWYPHTAELNLYFQIRTSLLSTDTMYAANLVFSFKEWDDHSSLHLESSRWVWIKWKCEELCVSSAHFATRRDDGNYKTTLWHFFSSDSYSYFDIILNKLLGGEEEKLPYIIIHGLEFHPLEMKKSLNGTEEIEGESISVQDFDWENKLPSDYQDNGRKWFSLCESTGEKCHMLPAVDIFRNDSNYEHMDRLLLSESRFKEGIQLHTAPQYYFTCKLEADMFSSGKLYAIYLVFKFVDGDTRTDIECLLEAYCELNDKRTSTIFAHLNLREPIPIIRPKKKNTKLRNLWNMPKAKGCGVPKWCFTGTHNWMKQRHDGWMEILLCKPFDELEQYNSLNIKLRCLIGTLYGTIVQGVEFRPMEKDI</sequence>
<keyword evidence="2" id="KW-1185">Reference proteome</keyword>
<comment type="caution">
    <text evidence="1">The sequence shown here is derived from an EMBL/GenBank/DDBJ whole genome shotgun (WGS) entry which is preliminary data.</text>
</comment>
<organism evidence="1 2">
    <name type="scientific">Smallanthus sonchifolius</name>
    <dbReference type="NCBI Taxonomy" id="185202"/>
    <lineage>
        <taxon>Eukaryota</taxon>
        <taxon>Viridiplantae</taxon>
        <taxon>Streptophyta</taxon>
        <taxon>Embryophyta</taxon>
        <taxon>Tracheophyta</taxon>
        <taxon>Spermatophyta</taxon>
        <taxon>Magnoliopsida</taxon>
        <taxon>eudicotyledons</taxon>
        <taxon>Gunneridae</taxon>
        <taxon>Pentapetalae</taxon>
        <taxon>asterids</taxon>
        <taxon>campanulids</taxon>
        <taxon>Asterales</taxon>
        <taxon>Asteraceae</taxon>
        <taxon>Asteroideae</taxon>
        <taxon>Heliantheae alliance</taxon>
        <taxon>Millerieae</taxon>
        <taxon>Smallanthus</taxon>
    </lineage>
</organism>
<evidence type="ECO:0000313" key="1">
    <source>
        <dbReference type="EMBL" id="KAI3829472.1"/>
    </source>
</evidence>
<evidence type="ECO:0000313" key="2">
    <source>
        <dbReference type="Proteomes" id="UP001056120"/>
    </source>
</evidence>
<protein>
    <submittedName>
        <fullName evidence="1">Uncharacterized protein</fullName>
    </submittedName>
</protein>
<proteinExistence type="predicted"/>
<name>A0ACB9KB17_9ASTR</name>
<gene>
    <name evidence="1" type="ORF">L1987_03597</name>
</gene>
<dbReference type="Proteomes" id="UP001056120">
    <property type="component" value="Linkage Group LG01"/>
</dbReference>
<dbReference type="EMBL" id="CM042018">
    <property type="protein sequence ID" value="KAI3829472.1"/>
    <property type="molecule type" value="Genomic_DNA"/>
</dbReference>